<keyword evidence="4 7" id="KW-1133">Transmembrane helix</keyword>
<evidence type="ECO:0000256" key="5">
    <source>
        <dbReference type="ARBA" id="ARBA00023136"/>
    </source>
</evidence>
<accession>A0A0H2RT13</accession>
<dbReference type="GO" id="GO:0016020">
    <property type="term" value="C:membrane"/>
    <property type="evidence" value="ECO:0007669"/>
    <property type="project" value="UniProtKB-SubCell"/>
</dbReference>
<gene>
    <name evidence="8" type="ORF">SCHPADRAFT_941064</name>
</gene>
<evidence type="ECO:0000256" key="6">
    <source>
        <dbReference type="SAM" id="MobiDB-lite"/>
    </source>
</evidence>
<comment type="similarity">
    <text evidence="2">Belongs to the UPF0057 (PMP3) family.</text>
</comment>
<dbReference type="PANTHER" id="PTHR21659:SF112">
    <property type="entry name" value="PROTEIN SNA2-RELATED"/>
    <property type="match status" value="1"/>
</dbReference>
<keyword evidence="3 7" id="KW-0812">Transmembrane</keyword>
<dbReference type="Proteomes" id="UP000053477">
    <property type="component" value="Unassembled WGS sequence"/>
</dbReference>
<name>A0A0H2RT13_9AGAM</name>
<keyword evidence="5 7" id="KW-0472">Membrane</keyword>
<evidence type="ECO:0000313" key="9">
    <source>
        <dbReference type="Proteomes" id="UP000053477"/>
    </source>
</evidence>
<evidence type="ECO:0000256" key="4">
    <source>
        <dbReference type="ARBA" id="ARBA00022989"/>
    </source>
</evidence>
<evidence type="ECO:0000313" key="8">
    <source>
        <dbReference type="EMBL" id="KLO12593.1"/>
    </source>
</evidence>
<feature type="transmembrane region" description="Helical" evidence="7">
    <location>
        <begin position="48"/>
        <end position="70"/>
    </location>
</feature>
<dbReference type="PANTHER" id="PTHR21659">
    <property type="entry name" value="HYDROPHOBIC PROTEIN RCI2 LOW TEMPERATURE AND SALT RESPONSIVE PROTEIN LTI6 -RELATED"/>
    <property type="match status" value="1"/>
</dbReference>
<protein>
    <submittedName>
        <fullName evidence="8">Uncharacterized protein</fullName>
    </submittedName>
</protein>
<evidence type="ECO:0000256" key="2">
    <source>
        <dbReference type="ARBA" id="ARBA00009530"/>
    </source>
</evidence>
<evidence type="ECO:0000256" key="1">
    <source>
        <dbReference type="ARBA" id="ARBA00004370"/>
    </source>
</evidence>
<dbReference type="OrthoDB" id="2152119at2759"/>
<dbReference type="STRING" id="27342.A0A0H2RT13"/>
<feature type="compositionally biased region" description="Basic residues" evidence="6">
    <location>
        <begin position="227"/>
        <end position="237"/>
    </location>
</feature>
<organism evidence="8 9">
    <name type="scientific">Schizopora paradoxa</name>
    <dbReference type="NCBI Taxonomy" id="27342"/>
    <lineage>
        <taxon>Eukaryota</taxon>
        <taxon>Fungi</taxon>
        <taxon>Dikarya</taxon>
        <taxon>Basidiomycota</taxon>
        <taxon>Agaricomycotina</taxon>
        <taxon>Agaricomycetes</taxon>
        <taxon>Hymenochaetales</taxon>
        <taxon>Schizoporaceae</taxon>
        <taxon>Schizopora</taxon>
    </lineage>
</organism>
<dbReference type="InterPro" id="IPR000612">
    <property type="entry name" value="PMP3"/>
</dbReference>
<dbReference type="InParanoid" id="A0A0H2RT13"/>
<feature type="region of interest" description="Disordered" evidence="6">
    <location>
        <begin position="119"/>
        <end position="316"/>
    </location>
</feature>
<reference evidence="8 9" key="1">
    <citation type="submission" date="2015-04" db="EMBL/GenBank/DDBJ databases">
        <title>Complete genome sequence of Schizopora paradoxa KUC8140, a cosmopolitan wood degrader in East Asia.</title>
        <authorList>
            <consortium name="DOE Joint Genome Institute"/>
            <person name="Min B."/>
            <person name="Park H."/>
            <person name="Jang Y."/>
            <person name="Kim J.-J."/>
            <person name="Kim K.H."/>
            <person name="Pangilinan J."/>
            <person name="Lipzen A."/>
            <person name="Riley R."/>
            <person name="Grigoriev I.V."/>
            <person name="Spatafora J.W."/>
            <person name="Choi I.-G."/>
        </authorList>
    </citation>
    <scope>NUCLEOTIDE SEQUENCE [LARGE SCALE GENOMIC DNA]</scope>
    <source>
        <strain evidence="8 9">KUC8140</strain>
    </source>
</reference>
<dbReference type="EMBL" id="KQ085974">
    <property type="protein sequence ID" value="KLO12593.1"/>
    <property type="molecule type" value="Genomic_DNA"/>
</dbReference>
<proteinExistence type="inferred from homology"/>
<feature type="compositionally biased region" description="Basic and acidic residues" evidence="6">
    <location>
        <begin position="278"/>
        <end position="288"/>
    </location>
</feature>
<keyword evidence="9" id="KW-1185">Reference proteome</keyword>
<sequence length="316" mass="35365">MDSYRLPTVTREDLKPKKHHGYTVLIFIVGTLLPPVAVALRFGIGKDFFLNCILTLCGYIPGHVHYFYIYNIRNNKTHARTPKWAQKAGIVDTSKIERRKKRSQWANVYNDRVPQSALDGEEYAEDQVPDRDSVGEQSVRGKNKTNGRLWTADEERFYGESGRNSRNSLESGSGSTGESGGGKRWKFNDADANFDAGAGVVDKKKKKKKKDRWERTEDAYTAPSDGKKKKKKSKKNHSTVGGDGDMYNHNHGEYDDPDRRSDFTGASTNESEFPEDPEGGRYGRRQDTTDSVPRTGGGGATSSAGRGEEDELAHEF</sequence>
<evidence type="ECO:0000256" key="3">
    <source>
        <dbReference type="ARBA" id="ARBA00022692"/>
    </source>
</evidence>
<dbReference type="Pfam" id="PF01679">
    <property type="entry name" value="Pmp3"/>
    <property type="match status" value="1"/>
</dbReference>
<feature type="compositionally biased region" description="Basic and acidic residues" evidence="6">
    <location>
        <begin position="246"/>
        <end position="262"/>
    </location>
</feature>
<evidence type="ECO:0000256" key="7">
    <source>
        <dbReference type="SAM" id="Phobius"/>
    </source>
</evidence>
<feature type="transmembrane region" description="Helical" evidence="7">
    <location>
        <begin position="21"/>
        <end position="42"/>
    </location>
</feature>
<comment type="subcellular location">
    <subcellularLocation>
        <location evidence="1">Membrane</location>
    </subcellularLocation>
</comment>
<feature type="compositionally biased region" description="Low complexity" evidence="6">
    <location>
        <begin position="190"/>
        <end position="200"/>
    </location>
</feature>
<dbReference type="AlphaFoldDB" id="A0A0H2RT13"/>